<dbReference type="InterPro" id="IPR027417">
    <property type="entry name" value="P-loop_NTPase"/>
</dbReference>
<dbReference type="Gene3D" id="3.40.50.300">
    <property type="entry name" value="P-loop containing nucleotide triphosphate hydrolases"/>
    <property type="match status" value="1"/>
</dbReference>
<dbReference type="GeneID" id="57917332"/>
<dbReference type="InterPro" id="IPR018760">
    <property type="entry name" value="DUF2326"/>
</dbReference>
<accession>A0ABP2EEN4</accession>
<keyword evidence="4" id="KW-1185">Reference proteome</keyword>
<protein>
    <recommendedName>
        <fullName evidence="2">DUF2326 domain-containing protein</fullName>
    </recommendedName>
</protein>
<dbReference type="Pfam" id="PF10088">
    <property type="entry name" value="DUF2326"/>
    <property type="match status" value="1"/>
</dbReference>
<keyword evidence="1" id="KW-0175">Coiled coil</keyword>
<proteinExistence type="predicted"/>
<evidence type="ECO:0000313" key="4">
    <source>
        <dbReference type="Proteomes" id="UP000003027"/>
    </source>
</evidence>
<evidence type="ECO:0000313" key="3">
    <source>
        <dbReference type="EMBL" id="EEQ10937.1"/>
    </source>
</evidence>
<reference evidence="3" key="1">
    <citation type="submission" date="2008-12" db="EMBL/GenBank/DDBJ databases">
        <title>Annotation of the Yersinia mollaretii ATCC 43969 genome.</title>
        <authorList>
            <person name="Read T.D."/>
            <person name="Akmal A."/>
            <person name="Bishop-Lilly K."/>
            <person name="Chen P.E."/>
            <person name="Cook C."/>
            <person name="Kiley M.P."/>
            <person name="Lentz S."/>
            <person name="Mateczun A."/>
            <person name="Nagarajan N."/>
            <person name="Nolan N."/>
            <person name="Osborne B.I."/>
            <person name="Pop M."/>
            <person name="Sozhamannan S."/>
            <person name="Stewart A.C."/>
            <person name="Sulakvelidze A."/>
            <person name="Thomason B."/>
            <person name="Willner K."/>
            <person name="Zwick M.E."/>
        </authorList>
    </citation>
    <scope>NUCLEOTIDE SEQUENCE [LARGE SCALE GENOMIC DNA]</scope>
    <source>
        <strain evidence="3">ATCC 43969</strain>
    </source>
</reference>
<feature type="coiled-coil region" evidence="1">
    <location>
        <begin position="185"/>
        <end position="271"/>
    </location>
</feature>
<evidence type="ECO:0000256" key="1">
    <source>
        <dbReference type="SAM" id="Coils"/>
    </source>
</evidence>
<name>A0ABP2EEN4_YERMW</name>
<comment type="caution">
    <text evidence="3">The sequence shown here is derived from an EMBL/GenBank/DDBJ whole genome shotgun (WGS) entry which is preliminary data.</text>
</comment>
<evidence type="ECO:0000259" key="2">
    <source>
        <dbReference type="Pfam" id="PF10088"/>
    </source>
</evidence>
<gene>
    <name evidence="3" type="ORF">ymoll0001_2430</name>
</gene>
<dbReference type="RefSeq" id="WP_004874960.1">
    <property type="nucleotide sequence ID" value="NZ_AALD02000013.1"/>
</dbReference>
<feature type="domain" description="DUF2326" evidence="2">
    <location>
        <begin position="435"/>
        <end position="565"/>
    </location>
</feature>
<sequence>MIIINKLYSEPFFFEPIEFKAGINLILGEKDHTSNKTNGVGKSLLIEFINFALMKDFKHSRLSKIPKKDFPEDIDVCLDFCINQKKIVSKRSISGENNPLLIVDGVAKHFSSIDDANAFLTNLLFMDKKYINHPSFRVMMGPLIRDESSEFKSIVDCYDTKLKIPTDYTPHLYLFGIDISIYKDIKKLQKEISDLALLKRKLKDDIESVTGKKLASARSEINDLEFQLSNIKKEMESLEGESTYELIQDEVTTYENKLDEFRNKRAILKSELSKIQLFIGDNYINESEVIDLYNKIKSGLGDAIEKELNEVISFKKKIDEFQRVLIESRRESLTRELDMLSESIYEVSKKLHSKTAILKQSGKLRNIKFLFLAYEKKLHDFSQLSSFIKKYDDYDSKWKTKKAEKIGKNLDLDLSISNRKEVIKEFQETIFSIHEFVMGNRKCHFDIKSNDNKEVINIDLRIYDDGSHSNEREKVFFYDLTLLLTHDTFIRHPRLLIHDNIFDVDQDTLIKSLNYLSEKSSCLKDSQYILTLNSDKINDIDKEKLKLDIDLYRRVSLTKNNRFLRRHYQEK</sequence>
<dbReference type="EMBL" id="AALD02000013">
    <property type="protein sequence ID" value="EEQ10937.1"/>
    <property type="molecule type" value="Genomic_DNA"/>
</dbReference>
<organism evidence="3 4">
    <name type="scientific">Yersinia mollaretii (strain ATCC 43969 / DSM 18520 / CIP 103324 / CNY 7263 / WAIP 204)</name>
    <dbReference type="NCBI Taxonomy" id="349967"/>
    <lineage>
        <taxon>Bacteria</taxon>
        <taxon>Pseudomonadati</taxon>
        <taxon>Pseudomonadota</taxon>
        <taxon>Gammaproteobacteria</taxon>
        <taxon>Enterobacterales</taxon>
        <taxon>Yersiniaceae</taxon>
        <taxon>Yersinia</taxon>
    </lineage>
</organism>
<dbReference type="Proteomes" id="UP000003027">
    <property type="component" value="Unassembled WGS sequence"/>
</dbReference>